<evidence type="ECO:0000313" key="2">
    <source>
        <dbReference type="EMBL" id="KAF7915371.1"/>
    </source>
</evidence>
<feature type="compositionally biased region" description="Low complexity" evidence="1">
    <location>
        <begin position="1"/>
        <end position="19"/>
    </location>
</feature>
<organism evidence="2 3">
    <name type="scientific">Botrytis deweyae</name>
    <dbReference type="NCBI Taxonomy" id="2478750"/>
    <lineage>
        <taxon>Eukaryota</taxon>
        <taxon>Fungi</taxon>
        <taxon>Dikarya</taxon>
        <taxon>Ascomycota</taxon>
        <taxon>Pezizomycotina</taxon>
        <taxon>Leotiomycetes</taxon>
        <taxon>Helotiales</taxon>
        <taxon>Sclerotiniaceae</taxon>
        <taxon>Botrytis</taxon>
    </lineage>
</organism>
<gene>
    <name evidence="2" type="ORF">EAE98_011237</name>
</gene>
<feature type="region of interest" description="Disordered" evidence="1">
    <location>
        <begin position="534"/>
        <end position="567"/>
    </location>
</feature>
<dbReference type="Proteomes" id="UP000783213">
    <property type="component" value="Unassembled WGS sequence"/>
</dbReference>
<protein>
    <submittedName>
        <fullName evidence="2">Uncharacterized protein</fullName>
    </submittedName>
</protein>
<name>A0ABQ7I6Y8_9HELO</name>
<feature type="compositionally biased region" description="Basic and acidic residues" evidence="1">
    <location>
        <begin position="339"/>
        <end position="353"/>
    </location>
</feature>
<dbReference type="GeneID" id="62238008"/>
<sequence>MSSPSSSTPLEISTPTSPSNLQDDFAQTKEDFDVSSIPDSDSEDESTIYDQTSEKGKKVEESADGEIVYDTSIADEMGDEGRDDEGLEDNTIVQSVILSRFSTPTTDELMGYIIDTDLLGVGSKEVGKEPLTTYHQKLEELARIRAVITRSRIPDTHQITRNYTSALAVAPISLEVQNSTTHLPPGTPLIRDFAVAPLPCMSNPHNPYTLSTPQVLRGTDVLKYRTLQSCTYPSTGIRTMYHYHGVLFRHAVNGIHAPSDKKEEEEEEKELDRELSAGEEADDEEYMYISTPEPVIPRAPVLGNRNVGDLVKIEEIEEIEDIEESKDEKLFQILPSNLEKSRQPKEDNLKDSEINISNPPTIISPLTIHKQHPQPYQLPRINAWPLLALTYHIPIFPTHMLTSTSLTQLSLCEKSLQQQNGYSDSPLDQWALTQHRIFLWINSGALENGIEGEMRRLGSADALLGEESSEMWDYEDVEVFARWEGDTFRRCLEWVQDVEGVGEREGKEWGGVGLENEVYDFCGEEEILHRSASIASKEKNHKGSSSSSYISEEYDAEDERGEIRSAQPSFPLPKQIENADYDPRLGRVVNIFRTRTLHRLGITSQNSPFRQPINHTAFRETGIQAADYARANAMTRFERVAEDFARREGGAREGGAREGGVGEREDSVGQAEQAGWSENRDSRFDSAEVHMRGGAGSEDSGKESIDESFPTGSKSRSPLFPSASDFKASPSLLCPHL</sequence>
<feature type="compositionally biased region" description="Basic and acidic residues" evidence="1">
    <location>
        <begin position="678"/>
        <end position="691"/>
    </location>
</feature>
<comment type="caution">
    <text evidence="2">The sequence shown here is derived from an EMBL/GenBank/DDBJ whole genome shotgun (WGS) entry which is preliminary data.</text>
</comment>
<feature type="compositionally biased region" description="Basic and acidic residues" evidence="1">
    <location>
        <begin position="52"/>
        <end position="61"/>
    </location>
</feature>
<feature type="region of interest" description="Disordered" evidence="1">
    <location>
        <begin position="257"/>
        <end position="282"/>
    </location>
</feature>
<keyword evidence="3" id="KW-1185">Reference proteome</keyword>
<feature type="region of interest" description="Disordered" evidence="1">
    <location>
        <begin position="648"/>
        <end position="737"/>
    </location>
</feature>
<feature type="region of interest" description="Disordered" evidence="1">
    <location>
        <begin position="1"/>
        <end position="65"/>
    </location>
</feature>
<dbReference type="RefSeq" id="XP_038804863.1">
    <property type="nucleotide sequence ID" value="XM_038958859.1"/>
</dbReference>
<feature type="compositionally biased region" description="Basic and acidic residues" evidence="1">
    <location>
        <begin position="648"/>
        <end position="667"/>
    </location>
</feature>
<evidence type="ECO:0000256" key="1">
    <source>
        <dbReference type="SAM" id="MobiDB-lite"/>
    </source>
</evidence>
<reference evidence="2 3" key="1">
    <citation type="journal article" date="2020" name="Genome Biol. Evol.">
        <title>Comparative genomics of Sclerotiniaceae.</title>
        <authorList>
            <person name="Valero Jimenez C.A."/>
            <person name="Steentjes M."/>
            <person name="Scholten O.E."/>
            <person name="Van Kan J.A.L."/>
        </authorList>
    </citation>
    <scope>NUCLEOTIDE SEQUENCE [LARGE SCALE GENOMIC DNA]</scope>
    <source>
        <strain evidence="2 3">B1</strain>
    </source>
</reference>
<accession>A0ABQ7I6Y8</accession>
<evidence type="ECO:0000313" key="3">
    <source>
        <dbReference type="Proteomes" id="UP000783213"/>
    </source>
</evidence>
<feature type="region of interest" description="Disordered" evidence="1">
    <location>
        <begin position="337"/>
        <end position="356"/>
    </location>
</feature>
<proteinExistence type="predicted"/>
<dbReference type="EMBL" id="RCSX01000045">
    <property type="protein sequence ID" value="KAF7915371.1"/>
    <property type="molecule type" value="Genomic_DNA"/>
</dbReference>